<proteinExistence type="predicted"/>
<dbReference type="AlphaFoldDB" id="A0A0N4SWQ1"/>
<protein>
    <submittedName>
        <fullName evidence="1 3">Uncharacterized protein</fullName>
    </submittedName>
</protein>
<sequence length="153" mass="17838">MGRQMLDKKSSVDKFKEVLGFRYGFDNLCGFCKASGVFELSFSIESFGYKFSAMGSGFLSSHFSQQSVLKLPAIIVIIDASMNMKRLIDLQRIFCGAQLVELLVCQLFIFLTKRWQEIIFVSYALCISQFFQLIRERFEANWYEIFTLLIYYE</sequence>
<accession>A0A0N4SWQ1</accession>
<dbReference type="WBParaSite" id="BPAG_0000006901-mRNA-1">
    <property type="protein sequence ID" value="BPAG_0000006901-mRNA-1"/>
    <property type="gene ID" value="BPAG_0000006901"/>
</dbReference>
<evidence type="ECO:0000313" key="3">
    <source>
        <dbReference type="WBParaSite" id="BPAG_0000006901-mRNA-1"/>
    </source>
</evidence>
<organism evidence="3">
    <name type="scientific">Brugia pahangi</name>
    <name type="common">Filarial nematode worm</name>
    <dbReference type="NCBI Taxonomy" id="6280"/>
    <lineage>
        <taxon>Eukaryota</taxon>
        <taxon>Metazoa</taxon>
        <taxon>Ecdysozoa</taxon>
        <taxon>Nematoda</taxon>
        <taxon>Chromadorea</taxon>
        <taxon>Rhabditida</taxon>
        <taxon>Spirurina</taxon>
        <taxon>Spiruromorpha</taxon>
        <taxon>Filarioidea</taxon>
        <taxon>Onchocercidae</taxon>
        <taxon>Brugia</taxon>
    </lineage>
</organism>
<reference evidence="3" key="1">
    <citation type="submission" date="2017-02" db="UniProtKB">
        <authorList>
            <consortium name="WormBaseParasite"/>
        </authorList>
    </citation>
    <scope>IDENTIFICATION</scope>
</reference>
<keyword evidence="2" id="KW-1185">Reference proteome</keyword>
<evidence type="ECO:0000313" key="2">
    <source>
        <dbReference type="Proteomes" id="UP000278627"/>
    </source>
</evidence>
<evidence type="ECO:0000313" key="1">
    <source>
        <dbReference type="EMBL" id="VDN81256.1"/>
    </source>
</evidence>
<dbReference type="Proteomes" id="UP000278627">
    <property type="component" value="Unassembled WGS sequence"/>
</dbReference>
<gene>
    <name evidence="1" type="ORF">BPAG_LOCUS70</name>
</gene>
<name>A0A0N4SWQ1_BRUPA</name>
<reference evidence="1 2" key="2">
    <citation type="submission" date="2018-11" db="EMBL/GenBank/DDBJ databases">
        <authorList>
            <consortium name="Pathogen Informatics"/>
        </authorList>
    </citation>
    <scope>NUCLEOTIDE SEQUENCE [LARGE SCALE GENOMIC DNA]</scope>
</reference>
<dbReference type="EMBL" id="UZAD01000003">
    <property type="protein sequence ID" value="VDN81256.1"/>
    <property type="molecule type" value="Genomic_DNA"/>
</dbReference>